<evidence type="ECO:0000256" key="1">
    <source>
        <dbReference type="HAMAP-Rule" id="MF_01972"/>
    </source>
</evidence>
<dbReference type="KEGG" id="cai:Caci_1080"/>
<organism evidence="2 3">
    <name type="scientific">Catenulispora acidiphila (strain DSM 44928 / JCM 14897 / NBRC 102108 / NRRL B-24433 / ID139908)</name>
    <dbReference type="NCBI Taxonomy" id="479433"/>
    <lineage>
        <taxon>Bacteria</taxon>
        <taxon>Bacillati</taxon>
        <taxon>Actinomycetota</taxon>
        <taxon>Actinomycetes</taxon>
        <taxon>Catenulisporales</taxon>
        <taxon>Catenulisporaceae</taxon>
        <taxon>Catenulispora</taxon>
    </lineage>
</organism>
<dbReference type="InterPro" id="IPR037217">
    <property type="entry name" value="Trp/Indoleamine_2_3_dOase-like"/>
</dbReference>
<dbReference type="GO" id="GO:0020037">
    <property type="term" value="F:heme binding"/>
    <property type="evidence" value="ECO:0007669"/>
    <property type="project" value="UniProtKB-UniRule"/>
</dbReference>
<comment type="pathway">
    <text evidence="1">Amino-acid degradation; L-tryptophan degradation via kynurenine pathway; L-kynurenine from L-tryptophan: step 1/2.</text>
</comment>
<dbReference type="OrthoDB" id="9776847at2"/>
<comment type="function">
    <text evidence="1">Heme-dependent dioxygenase that catalyzes the oxidative cleavage of the L-tryptophan (L-Trp) pyrrole ring and converts L-tryptophan to N-formyl-L-kynurenine. Catalyzes the oxidative cleavage of the indole moiety.</text>
</comment>
<feature type="binding site" evidence="1">
    <location>
        <position position="114"/>
    </location>
    <ligand>
        <name>substrate</name>
    </ligand>
</feature>
<keyword evidence="1" id="KW-0349">Heme</keyword>
<protein>
    <recommendedName>
        <fullName evidence="1">Tryptophan 2,3-dioxygenase</fullName>
        <shortName evidence="1">TDO</shortName>
        <ecNumber evidence="1">1.13.11.11</ecNumber>
    </recommendedName>
    <alternativeName>
        <fullName evidence="1">Tryptamin 2,3-dioxygenase</fullName>
    </alternativeName>
    <alternativeName>
        <fullName evidence="1">Tryptophan oxygenase</fullName>
        <shortName evidence="1">TO</shortName>
        <shortName evidence="1">TRPO</shortName>
    </alternativeName>
    <alternativeName>
        <fullName evidence="1">Tryptophan pyrrolase</fullName>
    </alternativeName>
    <alternativeName>
        <fullName evidence="1">Tryptophanase</fullName>
    </alternativeName>
</protein>
<dbReference type="GO" id="GO:0046872">
    <property type="term" value="F:metal ion binding"/>
    <property type="evidence" value="ECO:0007669"/>
    <property type="project" value="UniProtKB-KW"/>
</dbReference>
<keyword evidence="1" id="KW-0560">Oxidoreductase</keyword>
<dbReference type="eggNOG" id="COG3483">
    <property type="taxonomic scope" value="Bacteria"/>
</dbReference>
<dbReference type="InterPro" id="IPR004981">
    <property type="entry name" value="Trp_2_3_dOase"/>
</dbReference>
<accession>C7Q5Q9</accession>
<dbReference type="HOGENOM" id="CLU_063240_0_0_11"/>
<dbReference type="SUPFAM" id="SSF140959">
    <property type="entry name" value="Indolic compounds 2,3-dioxygenase-like"/>
    <property type="match status" value="1"/>
</dbReference>
<feature type="binding site" evidence="1">
    <location>
        <position position="251"/>
    </location>
    <ligand>
        <name>substrate</name>
    </ligand>
</feature>
<comment type="subunit">
    <text evidence="1">Homotetramer.</text>
</comment>
<evidence type="ECO:0000313" key="3">
    <source>
        <dbReference type="Proteomes" id="UP000000851"/>
    </source>
</evidence>
<comment type="similarity">
    <text evidence="1">Belongs to the tryptophan 2,3-dioxygenase family.</text>
</comment>
<dbReference type="UniPathway" id="UPA00333">
    <property type="reaction ID" value="UER00453"/>
</dbReference>
<dbReference type="PANTHER" id="PTHR10138:SF0">
    <property type="entry name" value="TRYPTOPHAN 2,3-DIOXYGENASE"/>
    <property type="match status" value="1"/>
</dbReference>
<gene>
    <name evidence="1" type="primary">kynA</name>
    <name evidence="2" type="ordered locus">Caci_1080</name>
</gene>
<dbReference type="EC" id="1.13.11.11" evidence="1"/>
<comment type="cofactor">
    <cofactor evidence="1">
        <name>heme</name>
        <dbReference type="ChEBI" id="CHEBI:30413"/>
    </cofactor>
    <text evidence="1">Binds 1 heme group per subunit.</text>
</comment>
<reference evidence="2 3" key="1">
    <citation type="journal article" date="2009" name="Stand. Genomic Sci.">
        <title>Complete genome sequence of Catenulispora acidiphila type strain (ID 139908).</title>
        <authorList>
            <person name="Copeland A."/>
            <person name="Lapidus A."/>
            <person name="Glavina Del Rio T."/>
            <person name="Nolan M."/>
            <person name="Lucas S."/>
            <person name="Chen F."/>
            <person name="Tice H."/>
            <person name="Cheng J.F."/>
            <person name="Bruce D."/>
            <person name="Goodwin L."/>
            <person name="Pitluck S."/>
            <person name="Mikhailova N."/>
            <person name="Pati A."/>
            <person name="Ivanova N."/>
            <person name="Mavromatis K."/>
            <person name="Chen A."/>
            <person name="Palaniappan K."/>
            <person name="Chain P."/>
            <person name="Land M."/>
            <person name="Hauser L."/>
            <person name="Chang Y.J."/>
            <person name="Jeffries C.D."/>
            <person name="Chertkov O."/>
            <person name="Brettin T."/>
            <person name="Detter J.C."/>
            <person name="Han C."/>
            <person name="Ali Z."/>
            <person name="Tindall B.J."/>
            <person name="Goker M."/>
            <person name="Bristow J."/>
            <person name="Eisen J.A."/>
            <person name="Markowitz V."/>
            <person name="Hugenholtz P."/>
            <person name="Kyrpides N.C."/>
            <person name="Klenk H.P."/>
        </authorList>
    </citation>
    <scope>NUCLEOTIDE SEQUENCE [LARGE SCALE GENOMIC DNA]</scope>
    <source>
        <strain evidence="3">DSM 44928 / JCM 14897 / NBRC 102108 / NRRL B-24433 / ID139908</strain>
    </source>
</reference>
<keyword evidence="1" id="KW-0408">Iron</keyword>
<keyword evidence="3" id="KW-1185">Reference proteome</keyword>
<dbReference type="GO" id="GO:0019442">
    <property type="term" value="P:L-tryptophan catabolic process to acetyl-CoA"/>
    <property type="evidence" value="ECO:0007669"/>
    <property type="project" value="TreeGrafter"/>
</dbReference>
<dbReference type="PANTHER" id="PTHR10138">
    <property type="entry name" value="TRYPTOPHAN 2,3-DIOXYGENASE"/>
    <property type="match status" value="1"/>
</dbReference>
<keyword evidence="1" id="KW-0479">Metal-binding</keyword>
<keyword evidence="1 2" id="KW-0223">Dioxygenase</keyword>
<feature type="binding site" description="axial binding residue" evidence="1">
    <location>
        <position position="237"/>
    </location>
    <ligand>
        <name>heme</name>
        <dbReference type="ChEBI" id="CHEBI:30413"/>
    </ligand>
    <ligandPart>
        <name>Fe</name>
        <dbReference type="ChEBI" id="CHEBI:18248"/>
    </ligandPart>
</feature>
<comment type="catalytic activity">
    <reaction evidence="1">
        <text>L-tryptophan + O2 = N-formyl-L-kynurenine</text>
        <dbReference type="Rhea" id="RHEA:24536"/>
        <dbReference type="ChEBI" id="CHEBI:15379"/>
        <dbReference type="ChEBI" id="CHEBI:57912"/>
        <dbReference type="ChEBI" id="CHEBI:58629"/>
        <dbReference type="EC" id="1.13.11.11"/>
    </reaction>
</comment>
<sequence>MSSVSQQSDVLAPRYDLGGTTPYDDYIRASALAGLQQTRTDDPGEMAFLVTSQVMELWFKLLVHEWQTAGAALRDDDLPTAMTALGRSLDELQALNASWLPLARLTPTQFNAYRPALGDGSGFQSAMYRRLEFVLGERSASMLVPHAGTPGMQAELKQALGEPSLYDEVLRLLHRRGYPIPQAVLDRDLAQRYAGDPAVEQIWAEIYAAPEREPELVRLGETLTDVAEAIWRWRGDHLMATRRAMGAKVGTGGSSGVAWLAKRADALIFPELWTARSRV</sequence>
<dbReference type="EMBL" id="CP001700">
    <property type="protein sequence ID" value="ACU70006.1"/>
    <property type="molecule type" value="Genomic_DNA"/>
</dbReference>
<keyword evidence="1" id="KW-0823">Tryptophan catabolism</keyword>
<dbReference type="GO" id="GO:0004833">
    <property type="term" value="F:L-tryptophan 2,3-dioxygenase activity"/>
    <property type="evidence" value="ECO:0007669"/>
    <property type="project" value="UniProtKB-UniRule"/>
</dbReference>
<dbReference type="Gene3D" id="1.20.58.480">
    <property type="match status" value="1"/>
</dbReference>
<dbReference type="Proteomes" id="UP000000851">
    <property type="component" value="Chromosome"/>
</dbReference>
<comment type="caution">
    <text evidence="1">Lacks conserved residue(s) required for the propagation of feature annotation.</text>
</comment>
<dbReference type="AlphaFoldDB" id="C7Q5Q9"/>
<dbReference type="HAMAP" id="MF_01972">
    <property type="entry name" value="T23O"/>
    <property type="match status" value="1"/>
</dbReference>
<dbReference type="GO" id="GO:0019441">
    <property type="term" value="P:L-tryptophan catabolic process to kynurenine"/>
    <property type="evidence" value="ECO:0007669"/>
    <property type="project" value="UniProtKB-UniRule"/>
</dbReference>
<evidence type="ECO:0000313" key="2">
    <source>
        <dbReference type="EMBL" id="ACU70006.1"/>
    </source>
</evidence>
<dbReference type="Pfam" id="PF03301">
    <property type="entry name" value="Trp_dioxygenase"/>
    <property type="match status" value="2"/>
</dbReference>
<name>C7Q5Q9_CATAD</name>
<dbReference type="InParanoid" id="C7Q5Q9"/>
<dbReference type="STRING" id="479433.Caci_1080"/>
<proteinExistence type="inferred from homology"/>
<dbReference type="RefSeq" id="WP_012785300.1">
    <property type="nucleotide sequence ID" value="NC_013131.1"/>
</dbReference>